<dbReference type="eggNOG" id="COG5184">
    <property type="taxonomic scope" value="Bacteria"/>
</dbReference>
<dbReference type="InterPro" id="IPR008969">
    <property type="entry name" value="CarboxyPept-like_regulatory"/>
</dbReference>
<evidence type="ECO:0008006" key="3">
    <source>
        <dbReference type="Google" id="ProtNLM"/>
    </source>
</evidence>
<accession>S9P3G1</accession>
<keyword evidence="2" id="KW-1185">Reference proteome</keyword>
<sequence length="462" mass="48201">MASLSGKAARTAPLVLVRTVQLPPRPPPENAMMRRSALLLFPVLFGLACGEDATAPSSAEEFQASSAALSAVFSGRVLDANNQPVVNARVTVNGISRFTNGTGAYSLSVTESPTGYVLDIRKDGYGPVNKLQMSGQLSQVYVLRKAYTQQISPTANTVIQDRVSGIRVDVLANTLRTATGGLPVGGVLFSIVPHGPDTMPGDFTARNALGQTVALETVGAVTLSAVDSQGTTLVLAAGATMNVRLPVPAALGGTMPACVLNGSCRTVMWRFNPSTGLWIEQSASPQFSTTATTFRLTGVRQGGIIDPLDGLGTWNTDIEKVNPSCSIIEFVNIPLSCYNPLGTTPEPGLTLHLSQTSSGNVLWTSTGTVRSSATYIAQYNLPSNAPLQLKVEFPADDCADNLTLSATPGPYTVTGNTISYNSGAPASGPGYPKDSAGNPIDFADVAVGDHTCSSHIYIEAHP</sequence>
<reference evidence="1" key="1">
    <citation type="submission" date="2013-05" db="EMBL/GenBank/DDBJ databases">
        <title>Genome assembly of Cystobacter fuscus DSM 2262.</title>
        <authorList>
            <person name="Sharma G."/>
            <person name="Khatri I."/>
            <person name="Kaur C."/>
            <person name="Mayilraj S."/>
            <person name="Subramanian S."/>
        </authorList>
    </citation>
    <scope>NUCLEOTIDE SEQUENCE [LARGE SCALE GENOMIC DNA]</scope>
    <source>
        <strain evidence="1">DSM 2262</strain>
    </source>
</reference>
<name>S9P3G1_CYSF2</name>
<evidence type="ECO:0000313" key="1">
    <source>
        <dbReference type="EMBL" id="EPX56807.1"/>
    </source>
</evidence>
<proteinExistence type="predicted"/>
<comment type="caution">
    <text evidence="1">The sequence shown here is derived from an EMBL/GenBank/DDBJ whole genome shotgun (WGS) entry which is preliminary data.</text>
</comment>
<gene>
    <name evidence="1" type="ORF">D187_007242</name>
</gene>
<dbReference type="Gene3D" id="2.60.40.1120">
    <property type="entry name" value="Carboxypeptidase-like, regulatory domain"/>
    <property type="match status" value="1"/>
</dbReference>
<evidence type="ECO:0000313" key="2">
    <source>
        <dbReference type="Proteomes" id="UP000011682"/>
    </source>
</evidence>
<protein>
    <recommendedName>
        <fullName evidence="3">Carboxypeptidase regulatory-like domain-containing protein</fullName>
    </recommendedName>
</protein>
<dbReference type="SUPFAM" id="SSF49464">
    <property type="entry name" value="Carboxypeptidase regulatory domain-like"/>
    <property type="match status" value="1"/>
</dbReference>
<dbReference type="AlphaFoldDB" id="S9P3G1"/>
<organism evidence="1 2">
    <name type="scientific">Cystobacter fuscus (strain ATCC 25194 / DSM 2262 / NBRC 100088 / M29)</name>
    <dbReference type="NCBI Taxonomy" id="1242864"/>
    <lineage>
        <taxon>Bacteria</taxon>
        <taxon>Pseudomonadati</taxon>
        <taxon>Myxococcota</taxon>
        <taxon>Myxococcia</taxon>
        <taxon>Myxococcales</taxon>
        <taxon>Cystobacterineae</taxon>
        <taxon>Archangiaceae</taxon>
        <taxon>Cystobacter</taxon>
    </lineage>
</organism>
<dbReference type="EMBL" id="ANAH02000065">
    <property type="protein sequence ID" value="EPX56807.1"/>
    <property type="molecule type" value="Genomic_DNA"/>
</dbReference>
<dbReference type="Proteomes" id="UP000011682">
    <property type="component" value="Unassembled WGS sequence"/>
</dbReference>